<dbReference type="Gene3D" id="1.20.120.1630">
    <property type="match status" value="1"/>
</dbReference>
<dbReference type="Proteomes" id="UP000332515">
    <property type="component" value="Unassembled WGS sequence"/>
</dbReference>
<comment type="caution">
    <text evidence="6">The sequence shown here is derived from an EMBL/GenBank/DDBJ whole genome shotgun (WGS) entry which is preliminary data.</text>
</comment>
<dbReference type="GO" id="GO:0032259">
    <property type="term" value="P:methylation"/>
    <property type="evidence" value="ECO:0007669"/>
    <property type="project" value="UniProtKB-KW"/>
</dbReference>
<dbReference type="GO" id="GO:0016020">
    <property type="term" value="C:membrane"/>
    <property type="evidence" value="ECO:0007669"/>
    <property type="project" value="UniProtKB-SubCell"/>
</dbReference>
<sequence>MIPAFLLPLMWLAWVVSWTFAARWSSAARRTESLRTSLWYRALLVVGALLIIVPGAAGWVPRLWPTPPAAMAVIDLVAFAGFAFCWWARLHLGRLWSASVTIKADHRVVDSGPYGLVRHPIYTGVILALLASVAASATLPAIVGGVVMIAGFTVKARLEEALLRAELGAAAYDAYAARVPMLVPFAPR</sequence>
<gene>
    <name evidence="6" type="ORF">F0357_00620</name>
</gene>
<comment type="subcellular location">
    <subcellularLocation>
        <location evidence="1">Membrane</location>
        <topology evidence="1">Multi-pass membrane protein</topology>
    </subcellularLocation>
</comment>
<dbReference type="InterPro" id="IPR052527">
    <property type="entry name" value="Metal_cation-efflux_comp"/>
</dbReference>
<feature type="transmembrane region" description="Helical" evidence="5">
    <location>
        <begin position="69"/>
        <end position="89"/>
    </location>
</feature>
<keyword evidence="6" id="KW-0808">Transferase</keyword>
<dbReference type="RefSeq" id="WP_153477616.1">
    <property type="nucleotide sequence ID" value="NZ_VWNA01000001.1"/>
</dbReference>
<evidence type="ECO:0000256" key="1">
    <source>
        <dbReference type="ARBA" id="ARBA00004141"/>
    </source>
</evidence>
<reference evidence="6 7" key="1">
    <citation type="submission" date="2019-09" db="EMBL/GenBank/DDBJ databases">
        <title>Segnochrobactrum spirostomi gen. nov., sp. nov., isolated from the ciliate Spirostomum cf. yagiui and description of a novel family, Segnochrobactraceae fam. nov. within the order Rhizobiales of the class Alphaproteobacteria.</title>
        <authorList>
            <person name="Akter S."/>
            <person name="Shazib S.U.A."/>
            <person name="Shin M.K."/>
        </authorList>
    </citation>
    <scope>NUCLEOTIDE SEQUENCE [LARGE SCALE GENOMIC DNA]</scope>
    <source>
        <strain evidence="6 7">Sp-1</strain>
    </source>
</reference>
<dbReference type="AlphaFoldDB" id="A0A6A7Y052"/>
<accession>A0A6A7Y052</accession>
<dbReference type="GO" id="GO:0004671">
    <property type="term" value="F:protein C-terminal S-isoprenylcysteine carboxyl O-methyltransferase activity"/>
    <property type="evidence" value="ECO:0007669"/>
    <property type="project" value="InterPro"/>
</dbReference>
<keyword evidence="2 5" id="KW-0812">Transmembrane</keyword>
<feature type="transmembrane region" description="Helical" evidence="5">
    <location>
        <begin position="121"/>
        <end position="154"/>
    </location>
</feature>
<dbReference type="Pfam" id="PF04140">
    <property type="entry name" value="ICMT"/>
    <property type="match status" value="1"/>
</dbReference>
<keyword evidence="6" id="KW-0489">Methyltransferase</keyword>
<protein>
    <submittedName>
        <fullName evidence="6">Isoprenylcysteine carboxylmethyltransferase family protein</fullName>
    </submittedName>
</protein>
<name>A0A6A7Y052_9HYPH</name>
<evidence type="ECO:0000313" key="6">
    <source>
        <dbReference type="EMBL" id="MQT11202.1"/>
    </source>
</evidence>
<evidence type="ECO:0000256" key="3">
    <source>
        <dbReference type="ARBA" id="ARBA00022989"/>
    </source>
</evidence>
<keyword evidence="7" id="KW-1185">Reference proteome</keyword>
<organism evidence="6 7">
    <name type="scientific">Segnochrobactrum spirostomi</name>
    <dbReference type="NCBI Taxonomy" id="2608987"/>
    <lineage>
        <taxon>Bacteria</taxon>
        <taxon>Pseudomonadati</taxon>
        <taxon>Pseudomonadota</taxon>
        <taxon>Alphaproteobacteria</taxon>
        <taxon>Hyphomicrobiales</taxon>
        <taxon>Segnochrobactraceae</taxon>
        <taxon>Segnochrobactrum</taxon>
    </lineage>
</organism>
<evidence type="ECO:0000256" key="5">
    <source>
        <dbReference type="SAM" id="Phobius"/>
    </source>
</evidence>
<dbReference type="EMBL" id="VWNA01000001">
    <property type="protein sequence ID" value="MQT11202.1"/>
    <property type="molecule type" value="Genomic_DNA"/>
</dbReference>
<dbReference type="InterPro" id="IPR007269">
    <property type="entry name" value="ICMT_MeTrfase"/>
</dbReference>
<dbReference type="PANTHER" id="PTHR43847:SF1">
    <property type="entry name" value="BLL3993 PROTEIN"/>
    <property type="match status" value="1"/>
</dbReference>
<keyword evidence="3 5" id="KW-1133">Transmembrane helix</keyword>
<evidence type="ECO:0000256" key="2">
    <source>
        <dbReference type="ARBA" id="ARBA00022692"/>
    </source>
</evidence>
<evidence type="ECO:0000313" key="7">
    <source>
        <dbReference type="Proteomes" id="UP000332515"/>
    </source>
</evidence>
<feature type="transmembrane region" description="Helical" evidence="5">
    <location>
        <begin position="37"/>
        <end position="57"/>
    </location>
</feature>
<keyword evidence="4 5" id="KW-0472">Membrane</keyword>
<dbReference type="PANTHER" id="PTHR43847">
    <property type="entry name" value="BLL3993 PROTEIN"/>
    <property type="match status" value="1"/>
</dbReference>
<evidence type="ECO:0000256" key="4">
    <source>
        <dbReference type="ARBA" id="ARBA00023136"/>
    </source>
</evidence>
<proteinExistence type="predicted"/>